<dbReference type="AlphaFoldDB" id="A0A1B9QZB4"/>
<dbReference type="PIRSF" id="PIRSF005902">
    <property type="entry name" value="DNase_TatD"/>
    <property type="match status" value="1"/>
</dbReference>
<name>A0A1B9QZB4_9VIBR</name>
<evidence type="ECO:0000256" key="1">
    <source>
        <dbReference type="ARBA" id="ARBA00009275"/>
    </source>
</evidence>
<dbReference type="PROSITE" id="PS01137">
    <property type="entry name" value="TATD_1"/>
    <property type="match status" value="1"/>
</dbReference>
<feature type="binding site" evidence="4">
    <location>
        <position position="12"/>
    </location>
    <ligand>
        <name>a divalent metal cation</name>
        <dbReference type="ChEBI" id="CHEBI:60240"/>
        <label>1</label>
    </ligand>
</feature>
<dbReference type="InterPro" id="IPR001130">
    <property type="entry name" value="TatD-like"/>
</dbReference>
<organism evidence="5 6">
    <name type="scientific">Vibrio genomosp. F10</name>
    <dbReference type="NCBI Taxonomy" id="723171"/>
    <lineage>
        <taxon>Bacteria</taxon>
        <taxon>Pseudomonadati</taxon>
        <taxon>Pseudomonadota</taxon>
        <taxon>Gammaproteobacteria</taxon>
        <taxon>Vibrionales</taxon>
        <taxon>Vibrionaceae</taxon>
        <taxon>Vibrio</taxon>
    </lineage>
</organism>
<reference evidence="6" key="1">
    <citation type="submission" date="2016-06" db="EMBL/GenBank/DDBJ databases">
        <authorList>
            <person name="Hehemann J.-H."/>
            <person name="Arevalo P."/>
            <person name="Datta M.S."/>
            <person name="Polz M.F."/>
        </authorList>
    </citation>
    <scope>NUCLEOTIDE SEQUENCE [LARGE SCALE GENOMIC DNA]</scope>
    <source>
        <strain evidence="6">9CSC122</strain>
    </source>
</reference>
<accession>A0A1B9QZB4</accession>
<dbReference type="PANTHER" id="PTHR46124:SF3">
    <property type="entry name" value="HYDROLASE"/>
    <property type="match status" value="1"/>
</dbReference>
<evidence type="ECO:0000256" key="4">
    <source>
        <dbReference type="PIRSR" id="PIRSR005902-1"/>
    </source>
</evidence>
<evidence type="ECO:0000313" key="5">
    <source>
        <dbReference type="EMBL" id="OCH76455.1"/>
    </source>
</evidence>
<protein>
    <submittedName>
        <fullName evidence="5">Deoxyribonuclease</fullName>
    </submittedName>
</protein>
<feature type="binding site" evidence="4">
    <location>
        <position position="10"/>
    </location>
    <ligand>
        <name>a divalent metal cation</name>
        <dbReference type="ChEBI" id="CHEBI:60240"/>
        <label>1</label>
    </ligand>
</feature>
<feature type="binding site" evidence="4">
    <location>
        <position position="207"/>
    </location>
    <ligand>
        <name>a divalent metal cation</name>
        <dbReference type="ChEBI" id="CHEBI:60240"/>
        <label>1</label>
    </ligand>
</feature>
<feature type="binding site" evidence="4">
    <location>
        <position position="157"/>
    </location>
    <ligand>
        <name>a divalent metal cation</name>
        <dbReference type="ChEBI" id="CHEBI:60240"/>
        <label>2</label>
    </ligand>
</feature>
<comment type="caution">
    <text evidence="5">The sequence shown here is derived from an EMBL/GenBank/DDBJ whole genome shotgun (WGS) entry which is preliminary data.</text>
</comment>
<keyword evidence="6" id="KW-1185">Reference proteome</keyword>
<proteinExistence type="inferred from homology"/>
<dbReference type="FunFam" id="3.20.20.140:FF:000005">
    <property type="entry name" value="TatD family hydrolase"/>
    <property type="match status" value="1"/>
</dbReference>
<dbReference type="GO" id="GO:0005829">
    <property type="term" value="C:cytosol"/>
    <property type="evidence" value="ECO:0007669"/>
    <property type="project" value="TreeGrafter"/>
</dbReference>
<evidence type="ECO:0000256" key="3">
    <source>
        <dbReference type="ARBA" id="ARBA00022801"/>
    </source>
</evidence>
<dbReference type="Pfam" id="PF01026">
    <property type="entry name" value="TatD_DNase"/>
    <property type="match status" value="1"/>
</dbReference>
<comment type="similarity">
    <text evidence="1">Belongs to the metallo-dependent hydrolases superfamily. TatD-type hydrolase family.</text>
</comment>
<keyword evidence="2 4" id="KW-0479">Metal-binding</keyword>
<dbReference type="SUPFAM" id="SSF51556">
    <property type="entry name" value="Metallo-dependent hydrolases"/>
    <property type="match status" value="1"/>
</dbReference>
<dbReference type="PANTHER" id="PTHR46124">
    <property type="entry name" value="D-AMINOACYL-TRNA DEACYLASE"/>
    <property type="match status" value="1"/>
</dbReference>
<feature type="binding site" evidence="4">
    <location>
        <position position="98"/>
    </location>
    <ligand>
        <name>a divalent metal cation</name>
        <dbReference type="ChEBI" id="CHEBI:60240"/>
        <label>1</label>
    </ligand>
</feature>
<gene>
    <name evidence="5" type="ORF">A6E14_09225</name>
</gene>
<dbReference type="Gene3D" id="3.20.20.140">
    <property type="entry name" value="Metal-dependent hydrolases"/>
    <property type="match status" value="1"/>
</dbReference>
<keyword evidence="3" id="KW-0378">Hydrolase</keyword>
<sequence>MTMPPLFDTHCHFDFEHFQGDFNAELSSAEREGVKKFLIPAINESNWQAVQLLSSQHPQIYHALGFHPYFLNDSVEQDVKALSQALELRSPQCVAIGECGLDFSIDASQALQERYLLIQLELAQQYQLPVILHCHKANHRLIPLLKKYPLAKGGILHGFSGSLQQAMDFIELGFYIGVGGTITYPRANKTRKTMSDLPLDYLVIETDAPDMPMCGFQGKKNHPKMLPKVLSELALLKEQLEQTVAQSLWESSHRSLFICE</sequence>
<dbReference type="Proteomes" id="UP000093173">
    <property type="component" value="Unassembled WGS sequence"/>
</dbReference>
<dbReference type="InterPro" id="IPR018228">
    <property type="entry name" value="DNase_TatD-rel_CS"/>
</dbReference>
<dbReference type="GO" id="GO:0016788">
    <property type="term" value="F:hydrolase activity, acting on ester bonds"/>
    <property type="evidence" value="ECO:0007669"/>
    <property type="project" value="InterPro"/>
</dbReference>
<evidence type="ECO:0000313" key="6">
    <source>
        <dbReference type="Proteomes" id="UP000093173"/>
    </source>
</evidence>
<dbReference type="EMBL" id="MAJZ01000445">
    <property type="protein sequence ID" value="OCH76455.1"/>
    <property type="molecule type" value="Genomic_DNA"/>
</dbReference>
<dbReference type="CDD" id="cd01310">
    <property type="entry name" value="TatD_DNAse"/>
    <property type="match status" value="1"/>
</dbReference>
<evidence type="ECO:0000256" key="2">
    <source>
        <dbReference type="ARBA" id="ARBA00022723"/>
    </source>
</evidence>
<feature type="binding site" evidence="4">
    <location>
        <position position="133"/>
    </location>
    <ligand>
        <name>a divalent metal cation</name>
        <dbReference type="ChEBI" id="CHEBI:60240"/>
        <label>2</label>
    </ligand>
</feature>
<dbReference type="InterPro" id="IPR032466">
    <property type="entry name" value="Metal_Hydrolase"/>
</dbReference>
<dbReference type="GO" id="GO:0046872">
    <property type="term" value="F:metal ion binding"/>
    <property type="evidence" value="ECO:0007669"/>
    <property type="project" value="UniProtKB-KW"/>
</dbReference>
<dbReference type="RefSeq" id="WP_065576739.1">
    <property type="nucleotide sequence ID" value="NZ_JBNGCH010000445.1"/>
</dbReference>